<feature type="non-terminal residue" evidence="2">
    <location>
        <position position="1"/>
    </location>
</feature>
<dbReference type="InterPro" id="IPR006202">
    <property type="entry name" value="Neur_chan_lig-bd"/>
</dbReference>
<gene>
    <name evidence="2" type="ORF">QYM36_017363</name>
</gene>
<protein>
    <recommendedName>
        <fullName evidence="1">Neurotransmitter-gated ion-channel ligand-binding domain-containing protein</fullName>
    </recommendedName>
</protein>
<accession>A0AA88H5G8</accession>
<feature type="domain" description="Neurotransmitter-gated ion-channel ligand-binding" evidence="1">
    <location>
        <begin position="30"/>
        <end position="173"/>
    </location>
</feature>
<dbReference type="InterPro" id="IPR006201">
    <property type="entry name" value="Neur_channel"/>
</dbReference>
<evidence type="ECO:0000259" key="1">
    <source>
        <dbReference type="Pfam" id="PF02931"/>
    </source>
</evidence>
<sequence length="173" mass="19939">MDPVDLEFLEPGQSHEGQKLPTFAETQSDKRILDQILSKERYDSRIIPPSTGPVVVNVSVLLLSLASPDESSLNYEVEFLMRQIWLDPRLRYEDGPHPFLNALHHHDEIWVPDMYFIKHGDFKEPSAPPHIALRVYRNGTVLYILRRHLILSCEGNLEIFPFDDPVCSFSVES</sequence>
<dbReference type="Gene3D" id="2.70.170.10">
    <property type="entry name" value="Neurotransmitter-gated ion-channel ligand-binding domain"/>
    <property type="match status" value="1"/>
</dbReference>
<dbReference type="GO" id="GO:0004888">
    <property type="term" value="F:transmembrane signaling receptor activity"/>
    <property type="evidence" value="ECO:0007669"/>
    <property type="project" value="InterPro"/>
</dbReference>
<dbReference type="EMBL" id="JAVRJZ010000021">
    <property type="protein sequence ID" value="KAK2705295.1"/>
    <property type="molecule type" value="Genomic_DNA"/>
</dbReference>
<comment type="caution">
    <text evidence="2">The sequence shown here is derived from an EMBL/GenBank/DDBJ whole genome shotgun (WGS) entry which is preliminary data.</text>
</comment>
<reference evidence="2" key="1">
    <citation type="submission" date="2023-07" db="EMBL/GenBank/DDBJ databases">
        <title>Chromosome-level genome assembly of Artemia franciscana.</title>
        <authorList>
            <person name="Jo E."/>
        </authorList>
    </citation>
    <scope>NUCLEOTIDE SEQUENCE</scope>
    <source>
        <tissue evidence="2">Whole body</tissue>
    </source>
</reference>
<proteinExistence type="predicted"/>
<dbReference type="Proteomes" id="UP001187531">
    <property type="component" value="Unassembled WGS sequence"/>
</dbReference>
<dbReference type="AlphaFoldDB" id="A0AA88H5G8"/>
<evidence type="ECO:0000313" key="3">
    <source>
        <dbReference type="Proteomes" id="UP001187531"/>
    </source>
</evidence>
<dbReference type="GO" id="GO:0016020">
    <property type="term" value="C:membrane"/>
    <property type="evidence" value="ECO:0007669"/>
    <property type="project" value="InterPro"/>
</dbReference>
<dbReference type="GO" id="GO:0005230">
    <property type="term" value="F:extracellular ligand-gated monoatomic ion channel activity"/>
    <property type="evidence" value="ECO:0007669"/>
    <property type="project" value="InterPro"/>
</dbReference>
<dbReference type="PANTHER" id="PTHR18945">
    <property type="entry name" value="NEUROTRANSMITTER GATED ION CHANNEL"/>
    <property type="match status" value="1"/>
</dbReference>
<evidence type="ECO:0000313" key="2">
    <source>
        <dbReference type="EMBL" id="KAK2705295.1"/>
    </source>
</evidence>
<dbReference type="InterPro" id="IPR036734">
    <property type="entry name" value="Neur_chan_lig-bd_sf"/>
</dbReference>
<keyword evidence="3" id="KW-1185">Reference proteome</keyword>
<name>A0AA88H5G8_ARTSF</name>
<dbReference type="Pfam" id="PF02931">
    <property type="entry name" value="Neur_chan_LBD"/>
    <property type="match status" value="1"/>
</dbReference>
<dbReference type="SUPFAM" id="SSF63712">
    <property type="entry name" value="Nicotinic receptor ligand binding domain-like"/>
    <property type="match status" value="1"/>
</dbReference>
<organism evidence="2 3">
    <name type="scientific">Artemia franciscana</name>
    <name type="common">Brine shrimp</name>
    <name type="synonym">Artemia sanfranciscana</name>
    <dbReference type="NCBI Taxonomy" id="6661"/>
    <lineage>
        <taxon>Eukaryota</taxon>
        <taxon>Metazoa</taxon>
        <taxon>Ecdysozoa</taxon>
        <taxon>Arthropoda</taxon>
        <taxon>Crustacea</taxon>
        <taxon>Branchiopoda</taxon>
        <taxon>Anostraca</taxon>
        <taxon>Artemiidae</taxon>
        <taxon>Artemia</taxon>
    </lineage>
</organism>
<dbReference type="PRINTS" id="PR00252">
    <property type="entry name" value="NRIONCHANNEL"/>
</dbReference>